<organism evidence="7 8">
    <name type="scientific">Actinomadura parmotrematis</name>
    <dbReference type="NCBI Taxonomy" id="2864039"/>
    <lineage>
        <taxon>Bacteria</taxon>
        <taxon>Bacillati</taxon>
        <taxon>Actinomycetota</taxon>
        <taxon>Actinomycetes</taxon>
        <taxon>Streptosporangiales</taxon>
        <taxon>Thermomonosporaceae</taxon>
        <taxon>Actinomadura</taxon>
    </lineage>
</organism>
<keyword evidence="8" id="KW-1185">Reference proteome</keyword>
<dbReference type="Gene3D" id="3.30.565.10">
    <property type="entry name" value="Histidine kinase-like ATPase, C-terminal domain"/>
    <property type="match status" value="1"/>
</dbReference>
<evidence type="ECO:0000256" key="4">
    <source>
        <dbReference type="SAM" id="Coils"/>
    </source>
</evidence>
<dbReference type="InterPro" id="IPR003594">
    <property type="entry name" value="HATPase_dom"/>
</dbReference>
<proteinExistence type="predicted"/>
<dbReference type="InterPro" id="IPR011712">
    <property type="entry name" value="Sig_transdc_His_kin_sub3_dim/P"/>
</dbReference>
<comment type="caution">
    <text evidence="7">The sequence shown here is derived from an EMBL/GenBank/DDBJ whole genome shotgun (WGS) entry which is preliminary data.</text>
</comment>
<evidence type="ECO:0000313" key="8">
    <source>
        <dbReference type="Proteomes" id="UP000774570"/>
    </source>
</evidence>
<accession>A0ABS7FWZ8</accession>
<evidence type="ECO:0000256" key="5">
    <source>
        <dbReference type="SAM" id="Phobius"/>
    </source>
</evidence>
<dbReference type="Proteomes" id="UP000774570">
    <property type="component" value="Unassembled WGS sequence"/>
</dbReference>
<keyword evidence="7" id="KW-0547">Nucleotide-binding</keyword>
<evidence type="ECO:0000256" key="3">
    <source>
        <dbReference type="ARBA" id="ARBA00023012"/>
    </source>
</evidence>
<dbReference type="GO" id="GO:0005524">
    <property type="term" value="F:ATP binding"/>
    <property type="evidence" value="ECO:0007669"/>
    <property type="project" value="UniProtKB-KW"/>
</dbReference>
<dbReference type="PANTHER" id="PTHR24421:SF61">
    <property type="entry name" value="OXYGEN SENSOR HISTIDINE KINASE NREB"/>
    <property type="match status" value="1"/>
</dbReference>
<evidence type="ECO:0000256" key="1">
    <source>
        <dbReference type="ARBA" id="ARBA00022679"/>
    </source>
</evidence>
<feature type="transmembrane region" description="Helical" evidence="5">
    <location>
        <begin position="48"/>
        <end position="68"/>
    </location>
</feature>
<keyword evidence="1" id="KW-0808">Transferase</keyword>
<dbReference type="Gene3D" id="1.20.5.1930">
    <property type="match status" value="1"/>
</dbReference>
<evidence type="ECO:0000259" key="6">
    <source>
        <dbReference type="PROSITE" id="PS50109"/>
    </source>
</evidence>
<dbReference type="SMART" id="SM00387">
    <property type="entry name" value="HATPase_c"/>
    <property type="match status" value="1"/>
</dbReference>
<dbReference type="Pfam" id="PF07730">
    <property type="entry name" value="HisKA_3"/>
    <property type="match status" value="1"/>
</dbReference>
<evidence type="ECO:0000256" key="2">
    <source>
        <dbReference type="ARBA" id="ARBA00022777"/>
    </source>
</evidence>
<dbReference type="PANTHER" id="PTHR24421">
    <property type="entry name" value="NITRATE/NITRITE SENSOR PROTEIN NARX-RELATED"/>
    <property type="match status" value="1"/>
</dbReference>
<gene>
    <name evidence="7" type="ORF">K1Y72_21410</name>
</gene>
<dbReference type="SUPFAM" id="SSF55874">
    <property type="entry name" value="ATPase domain of HSP90 chaperone/DNA topoisomerase II/histidine kinase"/>
    <property type="match status" value="1"/>
</dbReference>
<feature type="transmembrane region" description="Helical" evidence="5">
    <location>
        <begin position="116"/>
        <end position="139"/>
    </location>
</feature>
<dbReference type="CDD" id="cd16917">
    <property type="entry name" value="HATPase_UhpB-NarQ-NarX-like"/>
    <property type="match status" value="1"/>
</dbReference>
<keyword evidence="2" id="KW-0418">Kinase</keyword>
<keyword evidence="5" id="KW-0812">Transmembrane</keyword>
<dbReference type="InterPro" id="IPR005467">
    <property type="entry name" value="His_kinase_dom"/>
</dbReference>
<keyword evidence="5" id="KW-0472">Membrane</keyword>
<keyword evidence="5" id="KW-1133">Transmembrane helix</keyword>
<keyword evidence="7" id="KW-0067">ATP-binding</keyword>
<dbReference type="PROSITE" id="PS50109">
    <property type="entry name" value="HIS_KIN"/>
    <property type="match status" value="1"/>
</dbReference>
<name>A0ABS7FWZ8_9ACTN</name>
<protein>
    <submittedName>
        <fullName evidence="7">ATP-binding protein</fullName>
    </submittedName>
</protein>
<feature type="coiled-coil region" evidence="4">
    <location>
        <begin position="171"/>
        <end position="200"/>
    </location>
</feature>
<reference evidence="7 8" key="1">
    <citation type="submission" date="2021-07" db="EMBL/GenBank/DDBJ databases">
        <title>Actinomadura sp. PM05-2 isolated from lichen.</title>
        <authorList>
            <person name="Somphong A."/>
            <person name="Phongsopitanun W."/>
            <person name="Tanasupawat S."/>
            <person name="Peongsungnone V."/>
        </authorList>
    </citation>
    <scope>NUCLEOTIDE SEQUENCE [LARGE SCALE GENOMIC DNA]</scope>
    <source>
        <strain evidence="7 8">PM05-2</strain>
    </source>
</reference>
<keyword evidence="4" id="KW-0175">Coiled coil</keyword>
<dbReference type="InterPro" id="IPR036890">
    <property type="entry name" value="HATPase_C_sf"/>
</dbReference>
<feature type="transmembrane region" description="Helical" evidence="5">
    <location>
        <begin position="80"/>
        <end position="104"/>
    </location>
</feature>
<dbReference type="RefSeq" id="WP_220168177.1">
    <property type="nucleotide sequence ID" value="NZ_JAIBOA010000013.1"/>
</dbReference>
<feature type="domain" description="Histidine kinase" evidence="6">
    <location>
        <begin position="204"/>
        <end position="397"/>
    </location>
</feature>
<sequence>MGSSASERPGGPAALPERAGDAFRMLMQIRLLIAAVTLLLLPRDELTVAKFLLVLSIVVLSWLAARNWCRVVPLVAAHPLLFAVDVCVSFTILGIGGVAGPFFLSTVVTATLAGLLYRWQGMLAVAALQIACYFAAYTATAARDVLAVVPFQTLIGQPCFYLLAGFAGATLRRLLDEHDAQTAARRAAEAQAAAAQERARLAREFHDSLAKTLRGINLAASALPNWLARDQTRAAAEARRIASACETASLEARDLLTRLRDDPLAAPLDETVRRTAEQWGATAGVTVALAVDDCPEPSVDARYELLAILGEALTNVERHAHGRTVRVGLHRDGDDVVLTVHDDGLGFQPRELVELAGEGHYGLIGLHERAGIVGGTVRVDSRPGAGTLVTARLPARRDDEPAEVS</sequence>
<dbReference type="Pfam" id="PF02518">
    <property type="entry name" value="HATPase_c"/>
    <property type="match status" value="1"/>
</dbReference>
<dbReference type="InterPro" id="IPR050482">
    <property type="entry name" value="Sensor_HK_TwoCompSys"/>
</dbReference>
<keyword evidence="3" id="KW-0902">Two-component regulatory system</keyword>
<feature type="transmembrane region" description="Helical" evidence="5">
    <location>
        <begin position="145"/>
        <end position="164"/>
    </location>
</feature>
<evidence type="ECO:0000313" key="7">
    <source>
        <dbReference type="EMBL" id="MBW8484955.1"/>
    </source>
</evidence>
<dbReference type="EMBL" id="JAIBOA010000013">
    <property type="protein sequence ID" value="MBW8484955.1"/>
    <property type="molecule type" value="Genomic_DNA"/>
</dbReference>